<dbReference type="OrthoDB" id="6059108at2"/>
<dbReference type="Proteomes" id="UP000292627">
    <property type="component" value="Unassembled WGS sequence"/>
</dbReference>
<evidence type="ECO:0000313" key="2">
    <source>
        <dbReference type="Proteomes" id="UP000292627"/>
    </source>
</evidence>
<name>A0A4Q8LDA6_9GAMM</name>
<gene>
    <name evidence="1" type="ORF">EA660_04775</name>
</gene>
<protein>
    <submittedName>
        <fullName evidence="1">Uncharacterized protein</fullName>
    </submittedName>
</protein>
<dbReference type="AlphaFoldDB" id="A0A4Q8LDA6"/>
<accession>A0A4Q8LDA6</accession>
<comment type="caution">
    <text evidence="1">The sequence shown here is derived from an EMBL/GenBank/DDBJ whole genome shotgun (WGS) entry which is preliminary data.</text>
</comment>
<reference evidence="1 2" key="1">
    <citation type="submission" date="2019-02" db="EMBL/GenBank/DDBJ databases">
        <title>WGS of Pseudoxanthomonas species novum from clinical isolates.</title>
        <authorList>
            <person name="Bernier A.-M."/>
            <person name="Bernard K."/>
            <person name="Vachon A."/>
        </authorList>
    </citation>
    <scope>NUCLEOTIDE SEQUENCE [LARGE SCALE GENOMIC DNA]</scope>
    <source>
        <strain evidence="1 2">NML171200</strain>
    </source>
</reference>
<proteinExistence type="predicted"/>
<dbReference type="EMBL" id="SHMC01000002">
    <property type="protein sequence ID" value="TAA26550.1"/>
    <property type="molecule type" value="Genomic_DNA"/>
</dbReference>
<organism evidence="1 2">
    <name type="scientific">Pseudoxanthomonas winnipegensis</name>
    <dbReference type="NCBI Taxonomy" id="2480810"/>
    <lineage>
        <taxon>Bacteria</taxon>
        <taxon>Pseudomonadati</taxon>
        <taxon>Pseudomonadota</taxon>
        <taxon>Gammaproteobacteria</taxon>
        <taxon>Lysobacterales</taxon>
        <taxon>Lysobacteraceae</taxon>
        <taxon>Pseudoxanthomonas</taxon>
    </lineage>
</organism>
<sequence length="136" mass="14903">MKTSITLTIDTSSLTMLDDKYLAAMWHAAQLNPAPIEDADAGYLAESLGREIIRRFLSNTPPLLWDHQGHHAYSCQLQDLKARLTDQSPPIALADANKELLDCLRAVVDIAEGSAPMALGVVRHARTLLSNAQEAR</sequence>
<evidence type="ECO:0000313" key="1">
    <source>
        <dbReference type="EMBL" id="TAA26550.1"/>
    </source>
</evidence>
<dbReference type="RefSeq" id="WP_130550425.1">
    <property type="nucleotide sequence ID" value="NZ_SHMC01000002.1"/>
</dbReference>